<gene>
    <name evidence="1" type="ORF">FLX08_04555</name>
</gene>
<evidence type="ECO:0000313" key="2">
    <source>
        <dbReference type="Proteomes" id="UP000316541"/>
    </source>
</evidence>
<dbReference type="AlphaFoldDB" id="A0A544Z283"/>
<evidence type="ECO:0000313" key="1">
    <source>
        <dbReference type="EMBL" id="TQS23163.1"/>
    </source>
</evidence>
<accession>A0A544Z283</accession>
<dbReference type="RefSeq" id="WP_142616922.1">
    <property type="nucleotide sequence ID" value="NZ_VIRM01000004.1"/>
</dbReference>
<dbReference type="EMBL" id="VIRM01000004">
    <property type="protein sequence ID" value="TQS23163.1"/>
    <property type="molecule type" value="Genomic_DNA"/>
</dbReference>
<dbReference type="Proteomes" id="UP000316541">
    <property type="component" value="Unassembled WGS sequence"/>
</dbReference>
<protein>
    <submittedName>
        <fullName evidence="1">Uncharacterized protein</fullName>
    </submittedName>
</protein>
<proteinExistence type="predicted"/>
<comment type="caution">
    <text evidence="1">The sequence shown here is derived from an EMBL/GenBank/DDBJ whole genome shotgun (WGS) entry which is preliminary data.</text>
</comment>
<organism evidence="1 2">
    <name type="scientific">Microbispora hainanensis</name>
    <dbReference type="NCBI Taxonomy" id="568844"/>
    <lineage>
        <taxon>Bacteria</taxon>
        <taxon>Bacillati</taxon>
        <taxon>Actinomycetota</taxon>
        <taxon>Actinomycetes</taxon>
        <taxon>Streptosporangiales</taxon>
        <taxon>Streptosporangiaceae</taxon>
        <taxon>Microbispora</taxon>
    </lineage>
</organism>
<reference evidence="1 2" key="1">
    <citation type="submission" date="2019-07" db="EMBL/GenBank/DDBJ databases">
        <title>Microbispora hainanensis DSM 45428.</title>
        <authorList>
            <person name="Thawai C."/>
        </authorList>
    </citation>
    <scope>NUCLEOTIDE SEQUENCE [LARGE SCALE GENOMIC DNA]</scope>
    <source>
        <strain evidence="1 2">DSM 45428</strain>
    </source>
</reference>
<name>A0A544Z283_9ACTN</name>
<sequence>MPRSAAASGCACRTGGAPWRPLGEGRFARAIRRGLLDHHGEHYRIEAGGLAERIAPVPGVYFGGASSAGEHVVPRLRSLVAA</sequence>